<feature type="compositionally biased region" description="Basic and acidic residues" evidence="1">
    <location>
        <begin position="336"/>
        <end position="355"/>
    </location>
</feature>
<feature type="region of interest" description="Disordered" evidence="1">
    <location>
        <begin position="307"/>
        <end position="531"/>
    </location>
</feature>
<feature type="compositionally biased region" description="Polar residues" evidence="1">
    <location>
        <begin position="484"/>
        <end position="502"/>
    </location>
</feature>
<dbReference type="OrthoDB" id="197257at2"/>
<gene>
    <name evidence="2" type="ORF">PS928_03969</name>
</gene>
<dbReference type="PANTHER" id="PTHR40269:SF1">
    <property type="entry name" value="OUTER MEMBRANE PROTEIN"/>
    <property type="match status" value="1"/>
</dbReference>
<evidence type="ECO:0008006" key="4">
    <source>
        <dbReference type="Google" id="ProtNLM"/>
    </source>
</evidence>
<dbReference type="Proteomes" id="UP000381378">
    <property type="component" value="Unassembled WGS sequence"/>
</dbReference>
<feature type="compositionally biased region" description="Polar residues" evidence="1">
    <location>
        <begin position="415"/>
        <end position="425"/>
    </location>
</feature>
<reference evidence="2 3" key="1">
    <citation type="submission" date="2019-09" db="EMBL/GenBank/DDBJ databases">
        <authorList>
            <person name="Chandra G."/>
            <person name="Truman W A."/>
        </authorList>
    </citation>
    <scope>NUCLEOTIDE SEQUENCE [LARGE SCALE GENOMIC DNA]</scope>
    <source>
        <strain evidence="2">PS928</strain>
    </source>
</reference>
<feature type="compositionally biased region" description="Low complexity" evidence="1">
    <location>
        <begin position="396"/>
        <end position="407"/>
    </location>
</feature>
<dbReference type="AlphaFoldDB" id="A0A5E7UNV2"/>
<protein>
    <recommendedName>
        <fullName evidence="4">DUF3300 domain-containing protein</fullName>
    </recommendedName>
</protein>
<evidence type="ECO:0000313" key="3">
    <source>
        <dbReference type="Proteomes" id="UP000381378"/>
    </source>
</evidence>
<evidence type="ECO:0000256" key="1">
    <source>
        <dbReference type="SAM" id="MobiDB-lite"/>
    </source>
</evidence>
<dbReference type="Pfam" id="PF11737">
    <property type="entry name" value="DUF3300"/>
    <property type="match status" value="1"/>
</dbReference>
<sequence length="531" mass="56874">MRVSYCFSAILLTVLSLPGGSDEGGFFITQALAATPEAGAAGAAPAPEPTAPAEAVFKPEELDQMLAPLALFPDSLLAQVLMAATYPGDVADAVAWSKAHPDSSGDAAVRQVANEPWDPSVQSLVAFPAALVMLGQDPAWVQRVGDAFLAQPNAVMDSVQRLRRQAQAAGHLESNAQQRVTVQPAVPAPAPAPAPTNSTVVVQQPAATQTIIIEPAQPQTVYVPSYNPSVVYGTWAYPSYPPAYYPPPPGYYLGTALAAGLAFGAGVAIVDSLWGDCDWGRGDIDIDVNRYNNINTNRQINANQNNWKHNSINRDGVPYRDSVNREQNSRRLAGSEQRDAFRGRDPVRASERERANQALAQRGIEPAATSNRQARERAQAASRDLDQQPQVRERAQASAQARQDTQANAQKREQAQANVQARQNTQAGAQKREQAQAGAQARQKTQAGAQQRQGTPDNPKVRQQARQQQASTQGPRNNAFAGASNPSQSRLQASRGQASHVSASRPRAERASGHTVQRPARAPSRGGGNRR</sequence>
<evidence type="ECO:0000313" key="2">
    <source>
        <dbReference type="EMBL" id="VVQ13137.1"/>
    </source>
</evidence>
<dbReference type="PANTHER" id="PTHR40269">
    <property type="entry name" value="OUTER MEMBRANE PROTEIN-RELATED"/>
    <property type="match status" value="1"/>
</dbReference>
<accession>A0A5E7UNV2</accession>
<organism evidence="2 3">
    <name type="scientific">Pseudomonas fluorescens</name>
    <dbReference type="NCBI Taxonomy" id="294"/>
    <lineage>
        <taxon>Bacteria</taxon>
        <taxon>Pseudomonadati</taxon>
        <taxon>Pseudomonadota</taxon>
        <taxon>Gammaproteobacteria</taxon>
        <taxon>Pseudomonadales</taxon>
        <taxon>Pseudomonadaceae</taxon>
        <taxon>Pseudomonas</taxon>
    </lineage>
</organism>
<feature type="compositionally biased region" description="Low complexity" evidence="1">
    <location>
        <begin position="435"/>
        <end position="455"/>
    </location>
</feature>
<dbReference type="EMBL" id="CABVJF010000015">
    <property type="protein sequence ID" value="VVQ13137.1"/>
    <property type="molecule type" value="Genomic_DNA"/>
</dbReference>
<dbReference type="RefSeq" id="WP_150787084.1">
    <property type="nucleotide sequence ID" value="NZ_CABVJF010000015.1"/>
</dbReference>
<dbReference type="InterPro" id="IPR021728">
    <property type="entry name" value="DUF3300"/>
</dbReference>
<name>A0A5E7UNV2_PSEFL</name>
<feature type="compositionally biased region" description="Basic and acidic residues" evidence="1">
    <location>
        <begin position="373"/>
        <end position="395"/>
    </location>
</feature>
<proteinExistence type="predicted"/>